<proteinExistence type="predicted"/>
<evidence type="ECO:0000313" key="1">
    <source>
        <dbReference type="EMBL" id="CAB9505615.1"/>
    </source>
</evidence>
<dbReference type="Proteomes" id="UP001153069">
    <property type="component" value="Unassembled WGS sequence"/>
</dbReference>
<gene>
    <name evidence="1" type="ORF">SEMRO_237_G095311.1</name>
</gene>
<protein>
    <submittedName>
        <fullName evidence="1">Uncharacterized protein</fullName>
    </submittedName>
</protein>
<organism evidence="1 2">
    <name type="scientific">Seminavis robusta</name>
    <dbReference type="NCBI Taxonomy" id="568900"/>
    <lineage>
        <taxon>Eukaryota</taxon>
        <taxon>Sar</taxon>
        <taxon>Stramenopiles</taxon>
        <taxon>Ochrophyta</taxon>
        <taxon>Bacillariophyta</taxon>
        <taxon>Bacillariophyceae</taxon>
        <taxon>Bacillariophycidae</taxon>
        <taxon>Naviculales</taxon>
        <taxon>Naviculaceae</taxon>
        <taxon>Seminavis</taxon>
    </lineage>
</organism>
<dbReference type="AlphaFoldDB" id="A0A9N8HAT5"/>
<sequence length="100" mass="11214">MKCCRPSCHFWCNMARKGTPRAQITVPVPNGQGLLLATDKAPRETHTLILPEFGSQAPLLSVETNAKVPKNINSCKKRQVSRSTSSGLGNPFYRFRRKTW</sequence>
<reference evidence="1" key="1">
    <citation type="submission" date="2020-06" db="EMBL/GenBank/DDBJ databases">
        <authorList>
            <consortium name="Plant Systems Biology data submission"/>
        </authorList>
    </citation>
    <scope>NUCLEOTIDE SEQUENCE</scope>
    <source>
        <strain evidence="1">D6</strain>
    </source>
</reference>
<name>A0A9N8HAT5_9STRA</name>
<keyword evidence="2" id="KW-1185">Reference proteome</keyword>
<dbReference type="EMBL" id="CAICTM010000236">
    <property type="protein sequence ID" value="CAB9505615.1"/>
    <property type="molecule type" value="Genomic_DNA"/>
</dbReference>
<evidence type="ECO:0000313" key="2">
    <source>
        <dbReference type="Proteomes" id="UP001153069"/>
    </source>
</evidence>
<comment type="caution">
    <text evidence="1">The sequence shown here is derived from an EMBL/GenBank/DDBJ whole genome shotgun (WGS) entry which is preliminary data.</text>
</comment>
<accession>A0A9N8HAT5</accession>